<evidence type="ECO:0000256" key="7">
    <source>
        <dbReference type="ARBA" id="ARBA00022777"/>
    </source>
</evidence>
<keyword evidence="11" id="KW-1133">Transmembrane helix</keyword>
<dbReference type="CDD" id="cd00082">
    <property type="entry name" value="HisKA"/>
    <property type="match status" value="1"/>
</dbReference>
<dbReference type="Proteomes" id="UP000245670">
    <property type="component" value="Unassembled WGS sequence"/>
</dbReference>
<dbReference type="CDD" id="cd00075">
    <property type="entry name" value="HATPase"/>
    <property type="match status" value="1"/>
</dbReference>
<accession>A0A2U2JBJ7</accession>
<dbReference type="EC" id="2.7.13.3" evidence="3"/>
<feature type="domain" description="HAMP" evidence="13">
    <location>
        <begin position="192"/>
        <end position="245"/>
    </location>
</feature>
<dbReference type="GO" id="GO:0016020">
    <property type="term" value="C:membrane"/>
    <property type="evidence" value="ECO:0007669"/>
    <property type="project" value="UniProtKB-SubCell"/>
</dbReference>
<dbReference type="GO" id="GO:0005524">
    <property type="term" value="F:ATP binding"/>
    <property type="evidence" value="ECO:0007669"/>
    <property type="project" value="UniProtKB-KW"/>
</dbReference>
<dbReference type="InterPro" id="IPR005467">
    <property type="entry name" value="His_kinase_dom"/>
</dbReference>
<keyword evidence="8" id="KW-0067">ATP-binding</keyword>
<evidence type="ECO:0000313" key="14">
    <source>
        <dbReference type="EMBL" id="PWG05720.1"/>
    </source>
</evidence>
<feature type="transmembrane region" description="Helical" evidence="11">
    <location>
        <begin position="174"/>
        <end position="195"/>
    </location>
</feature>
<evidence type="ECO:0000256" key="9">
    <source>
        <dbReference type="ARBA" id="ARBA00023012"/>
    </source>
</evidence>
<sequence length="469" mass="54158">MILLVLLASILILVVTVYQYDEQTKDYNIQRFERKEAIAKETIELELKNKTTYPVNTKNLSKIFQERIYEVSSINKINITIFDLHGNLLISSKTNAFEDNNIKPLEYNTLNDLAQNSNHKILKMREEEGLSYQSSYSYINDPKFKRIGILELQFTQDNSEIEEELEEFIKRLSLVYILMFLIAIAFAYFLSSYITRSIKNISEKMRQTRLNERNEKIILDQASSEIEVLVNAYNNMIDQLEESAVKLAKSEREQAWREMAKQVAHEIKNPLTPMRLTVQSFERKFNPEDKNVKEKLAEYSKTLIQQIDVMSSIASAFSDFAKMPTQKREKIEIISVVKLALDIFNEKFIKYQPKENELYANLDKTQLIRIVTNLVKNAIQASEKEENPLVEVKVLSEKKNIKIIVSDNGKGISEDVKDLIFEPKFTTKSSGMGLGLPMIKNIIEAYEGTISFTSKEGFGTVFTVIIPKT</sequence>
<dbReference type="SUPFAM" id="SSF55874">
    <property type="entry name" value="ATPase domain of HSP90 chaperone/DNA topoisomerase II/histidine kinase"/>
    <property type="match status" value="1"/>
</dbReference>
<evidence type="ECO:0000256" key="2">
    <source>
        <dbReference type="ARBA" id="ARBA00004370"/>
    </source>
</evidence>
<dbReference type="OrthoDB" id="9776727at2"/>
<proteinExistence type="predicted"/>
<dbReference type="GO" id="GO:0000155">
    <property type="term" value="F:phosphorelay sensor kinase activity"/>
    <property type="evidence" value="ECO:0007669"/>
    <property type="project" value="InterPro"/>
</dbReference>
<evidence type="ECO:0000259" key="12">
    <source>
        <dbReference type="PROSITE" id="PS50109"/>
    </source>
</evidence>
<keyword evidence="11" id="KW-0472">Membrane</keyword>
<comment type="caution">
    <text evidence="14">The sequence shown here is derived from an EMBL/GenBank/DDBJ whole genome shotgun (WGS) entry which is preliminary data.</text>
</comment>
<dbReference type="EMBL" id="QFFG01000002">
    <property type="protein sequence ID" value="PWG05720.1"/>
    <property type="molecule type" value="Genomic_DNA"/>
</dbReference>
<dbReference type="Pfam" id="PF00512">
    <property type="entry name" value="HisKA"/>
    <property type="match status" value="1"/>
</dbReference>
<dbReference type="Gene3D" id="3.30.565.10">
    <property type="entry name" value="Histidine kinase-like ATPase, C-terminal domain"/>
    <property type="match status" value="1"/>
</dbReference>
<keyword evidence="10" id="KW-0175">Coiled coil</keyword>
<evidence type="ECO:0000256" key="4">
    <source>
        <dbReference type="ARBA" id="ARBA00022553"/>
    </source>
</evidence>
<dbReference type="AlphaFoldDB" id="A0A2U2JBJ7"/>
<organism evidence="14 15">
    <name type="scientific">Polaribacter aquimarinus</name>
    <dbReference type="NCBI Taxonomy" id="2100726"/>
    <lineage>
        <taxon>Bacteria</taxon>
        <taxon>Pseudomonadati</taxon>
        <taxon>Bacteroidota</taxon>
        <taxon>Flavobacteriia</taxon>
        <taxon>Flavobacteriales</taxon>
        <taxon>Flavobacteriaceae</taxon>
    </lineage>
</organism>
<evidence type="ECO:0000259" key="13">
    <source>
        <dbReference type="PROSITE" id="PS50885"/>
    </source>
</evidence>
<keyword evidence="15" id="KW-1185">Reference proteome</keyword>
<comment type="subcellular location">
    <subcellularLocation>
        <location evidence="2">Membrane</location>
    </subcellularLocation>
</comment>
<keyword evidence="4" id="KW-0597">Phosphoprotein</keyword>
<keyword evidence="7 14" id="KW-0418">Kinase</keyword>
<dbReference type="PROSITE" id="PS50109">
    <property type="entry name" value="HIS_KIN"/>
    <property type="match status" value="1"/>
</dbReference>
<dbReference type="InterPro" id="IPR003661">
    <property type="entry name" value="HisK_dim/P_dom"/>
</dbReference>
<evidence type="ECO:0000256" key="6">
    <source>
        <dbReference type="ARBA" id="ARBA00022741"/>
    </source>
</evidence>
<dbReference type="Pfam" id="PF02518">
    <property type="entry name" value="HATPase_c"/>
    <property type="match status" value="1"/>
</dbReference>
<dbReference type="Gene3D" id="6.10.340.10">
    <property type="match status" value="1"/>
</dbReference>
<comment type="catalytic activity">
    <reaction evidence="1">
        <text>ATP + protein L-histidine = ADP + protein N-phospho-L-histidine.</text>
        <dbReference type="EC" id="2.7.13.3"/>
    </reaction>
</comment>
<dbReference type="PANTHER" id="PTHR43065">
    <property type="entry name" value="SENSOR HISTIDINE KINASE"/>
    <property type="match status" value="1"/>
</dbReference>
<protein>
    <recommendedName>
        <fullName evidence="3">histidine kinase</fullName>
        <ecNumber evidence="3">2.7.13.3</ecNumber>
    </recommendedName>
</protein>
<dbReference type="PRINTS" id="PR00344">
    <property type="entry name" value="BCTRLSENSOR"/>
</dbReference>
<dbReference type="SUPFAM" id="SSF47384">
    <property type="entry name" value="Homodimeric domain of signal transducing histidine kinase"/>
    <property type="match status" value="1"/>
</dbReference>
<dbReference type="InterPro" id="IPR036890">
    <property type="entry name" value="HATPase_C_sf"/>
</dbReference>
<evidence type="ECO:0000256" key="3">
    <source>
        <dbReference type="ARBA" id="ARBA00012438"/>
    </source>
</evidence>
<reference evidence="14 15" key="1">
    <citation type="submission" date="2018-05" db="EMBL/GenBank/DDBJ databases">
        <title>Polaribacter aquimarinus sp. nov., isolated from sediment in a sediment of sea.</title>
        <authorList>
            <person name="Lu D."/>
        </authorList>
    </citation>
    <scope>NUCLEOTIDE SEQUENCE [LARGE SCALE GENOMIC DNA]</scope>
    <source>
        <strain evidence="14 15">ZY113</strain>
    </source>
</reference>
<dbReference type="PROSITE" id="PS50885">
    <property type="entry name" value="HAMP"/>
    <property type="match status" value="1"/>
</dbReference>
<dbReference type="InterPro" id="IPR003660">
    <property type="entry name" value="HAMP_dom"/>
</dbReference>
<feature type="coiled-coil region" evidence="10">
    <location>
        <begin position="219"/>
        <end position="253"/>
    </location>
</feature>
<keyword evidence="9" id="KW-0902">Two-component regulatory system</keyword>
<dbReference type="SMART" id="SM00387">
    <property type="entry name" value="HATPase_c"/>
    <property type="match status" value="1"/>
</dbReference>
<feature type="domain" description="Histidine kinase" evidence="12">
    <location>
        <begin position="262"/>
        <end position="469"/>
    </location>
</feature>
<evidence type="ECO:0000256" key="10">
    <source>
        <dbReference type="SAM" id="Coils"/>
    </source>
</evidence>
<dbReference type="SMART" id="SM00388">
    <property type="entry name" value="HisKA"/>
    <property type="match status" value="1"/>
</dbReference>
<dbReference type="PANTHER" id="PTHR43065:SF10">
    <property type="entry name" value="PEROXIDE STRESS-ACTIVATED HISTIDINE KINASE MAK3"/>
    <property type="match status" value="1"/>
</dbReference>
<name>A0A2U2JBJ7_9FLAO</name>
<dbReference type="InterPro" id="IPR003594">
    <property type="entry name" value="HATPase_dom"/>
</dbReference>
<keyword evidence="5" id="KW-0808">Transferase</keyword>
<keyword evidence="11" id="KW-0812">Transmembrane</keyword>
<dbReference type="InterPro" id="IPR036097">
    <property type="entry name" value="HisK_dim/P_sf"/>
</dbReference>
<evidence type="ECO:0000256" key="8">
    <source>
        <dbReference type="ARBA" id="ARBA00022840"/>
    </source>
</evidence>
<evidence type="ECO:0000256" key="11">
    <source>
        <dbReference type="SAM" id="Phobius"/>
    </source>
</evidence>
<dbReference type="InterPro" id="IPR004358">
    <property type="entry name" value="Sig_transdc_His_kin-like_C"/>
</dbReference>
<dbReference type="RefSeq" id="WP_109404053.1">
    <property type="nucleotide sequence ID" value="NZ_QFFG01000002.1"/>
</dbReference>
<dbReference type="Gene3D" id="1.10.287.130">
    <property type="match status" value="1"/>
</dbReference>
<evidence type="ECO:0000256" key="5">
    <source>
        <dbReference type="ARBA" id="ARBA00022679"/>
    </source>
</evidence>
<gene>
    <name evidence="14" type="ORF">DIS07_04545</name>
</gene>
<keyword evidence="6" id="KW-0547">Nucleotide-binding</keyword>
<evidence type="ECO:0000313" key="15">
    <source>
        <dbReference type="Proteomes" id="UP000245670"/>
    </source>
</evidence>
<evidence type="ECO:0000256" key="1">
    <source>
        <dbReference type="ARBA" id="ARBA00000085"/>
    </source>
</evidence>